<keyword evidence="3" id="KW-1185">Reference proteome</keyword>
<name>A0ABS7BHT4_9SPHN</name>
<reference evidence="2 3" key="1">
    <citation type="submission" date="2021-07" db="EMBL/GenBank/DDBJ databases">
        <title>Sphingomonas sp.</title>
        <authorList>
            <person name="Feng G."/>
            <person name="Li J."/>
            <person name="Pan M."/>
        </authorList>
    </citation>
    <scope>NUCLEOTIDE SEQUENCE [LARGE SCALE GENOMIC DNA]</scope>
    <source>
        <strain evidence="2 3">RRHST34</strain>
    </source>
</reference>
<gene>
    <name evidence="2" type="ORF">KZ820_00320</name>
</gene>
<dbReference type="Proteomes" id="UP000759103">
    <property type="component" value="Unassembled WGS sequence"/>
</dbReference>
<evidence type="ECO:0000256" key="1">
    <source>
        <dbReference type="SAM" id="SignalP"/>
    </source>
</evidence>
<sequence>MRVILLLPLIAAAMFGAAEARERPSRLSREEQQRIVCVQEREDAGGAVPRQVCQSGRAWELAVQRHRAAEAERLAEWRSRSAKAFYLASRDTAR</sequence>
<comment type="caution">
    <text evidence="2">The sequence shown here is derived from an EMBL/GenBank/DDBJ whole genome shotgun (WGS) entry which is preliminary data.</text>
</comment>
<feature type="chain" id="PRO_5046582950" description="Secreted protein" evidence="1">
    <location>
        <begin position="21"/>
        <end position="94"/>
    </location>
</feature>
<proteinExistence type="predicted"/>
<evidence type="ECO:0008006" key="4">
    <source>
        <dbReference type="Google" id="ProtNLM"/>
    </source>
</evidence>
<keyword evidence="1" id="KW-0732">Signal</keyword>
<accession>A0ABS7BHT4</accession>
<organism evidence="2 3">
    <name type="scientific">Sphingomonas citri</name>
    <dbReference type="NCBI Taxonomy" id="2862499"/>
    <lineage>
        <taxon>Bacteria</taxon>
        <taxon>Pseudomonadati</taxon>
        <taxon>Pseudomonadota</taxon>
        <taxon>Alphaproteobacteria</taxon>
        <taxon>Sphingomonadales</taxon>
        <taxon>Sphingomonadaceae</taxon>
        <taxon>Sphingomonas</taxon>
    </lineage>
</organism>
<feature type="signal peptide" evidence="1">
    <location>
        <begin position="1"/>
        <end position="20"/>
    </location>
</feature>
<evidence type="ECO:0000313" key="2">
    <source>
        <dbReference type="EMBL" id="MBW6529172.1"/>
    </source>
</evidence>
<protein>
    <recommendedName>
        <fullName evidence="4">Secreted protein</fullName>
    </recommendedName>
</protein>
<evidence type="ECO:0000313" key="3">
    <source>
        <dbReference type="Proteomes" id="UP000759103"/>
    </source>
</evidence>
<dbReference type="EMBL" id="JAHXZN010000001">
    <property type="protein sequence ID" value="MBW6529172.1"/>
    <property type="molecule type" value="Genomic_DNA"/>
</dbReference>
<dbReference type="RefSeq" id="WP_219746764.1">
    <property type="nucleotide sequence ID" value="NZ_JAHXZN010000001.1"/>
</dbReference>